<dbReference type="GO" id="GO:0047134">
    <property type="term" value="F:protein-disulfide reductase [NAD(P)H] activity"/>
    <property type="evidence" value="ECO:0007669"/>
    <property type="project" value="InterPro"/>
</dbReference>
<keyword evidence="6" id="KW-0676">Redox-active center</keyword>
<evidence type="ECO:0000256" key="2">
    <source>
        <dbReference type="ARBA" id="ARBA00008987"/>
    </source>
</evidence>
<dbReference type="Gene3D" id="3.40.30.10">
    <property type="entry name" value="Glutaredoxin"/>
    <property type="match status" value="1"/>
</dbReference>
<name>A0A9Q1HFV1_HOLLE</name>
<dbReference type="Proteomes" id="UP001152320">
    <property type="component" value="Chromosome 4"/>
</dbReference>
<dbReference type="PANTHER" id="PTHR12452">
    <property type="entry name" value="42-9-9 PROTEIN-RELATED"/>
    <property type="match status" value="1"/>
</dbReference>
<reference evidence="8" key="1">
    <citation type="submission" date="2021-10" db="EMBL/GenBank/DDBJ databases">
        <title>Tropical sea cucumber genome reveals ecological adaptation and Cuvierian tubules defense mechanism.</title>
        <authorList>
            <person name="Chen T."/>
        </authorList>
    </citation>
    <scope>NUCLEOTIDE SEQUENCE</scope>
    <source>
        <strain evidence="8">Nanhai2018</strain>
        <tissue evidence="8">Muscle</tissue>
    </source>
</reference>
<evidence type="ECO:0000313" key="8">
    <source>
        <dbReference type="EMBL" id="KAJ8043516.1"/>
    </source>
</evidence>
<evidence type="ECO:0000256" key="1">
    <source>
        <dbReference type="ARBA" id="ARBA00004496"/>
    </source>
</evidence>
<dbReference type="CDD" id="cd02952">
    <property type="entry name" value="TRP14_like"/>
    <property type="match status" value="1"/>
</dbReference>
<dbReference type="OrthoDB" id="78947at2759"/>
<keyword evidence="4" id="KW-0963">Cytoplasm</keyword>
<dbReference type="InterPro" id="IPR010357">
    <property type="entry name" value="TXNDC17_dom"/>
</dbReference>
<dbReference type="PANTHER" id="PTHR12452:SF0">
    <property type="entry name" value="THIOREDOXIN DOMAIN-CONTAINING PROTEIN 17"/>
    <property type="match status" value="1"/>
</dbReference>
<feature type="domain" description="Thioredoxin" evidence="7">
    <location>
        <begin position="7"/>
        <end position="122"/>
    </location>
</feature>
<evidence type="ECO:0000313" key="9">
    <source>
        <dbReference type="Proteomes" id="UP001152320"/>
    </source>
</evidence>
<dbReference type="SUPFAM" id="SSF52833">
    <property type="entry name" value="Thioredoxin-like"/>
    <property type="match status" value="1"/>
</dbReference>
<dbReference type="GO" id="GO:0005829">
    <property type="term" value="C:cytosol"/>
    <property type="evidence" value="ECO:0007669"/>
    <property type="project" value="TreeGrafter"/>
</dbReference>
<dbReference type="AlphaFoldDB" id="A0A9Q1HFV1"/>
<organism evidence="8 9">
    <name type="scientific">Holothuria leucospilota</name>
    <name type="common">Black long sea cucumber</name>
    <name type="synonym">Mertensiothuria leucospilota</name>
    <dbReference type="NCBI Taxonomy" id="206669"/>
    <lineage>
        <taxon>Eukaryota</taxon>
        <taxon>Metazoa</taxon>
        <taxon>Echinodermata</taxon>
        <taxon>Eleutherozoa</taxon>
        <taxon>Echinozoa</taxon>
        <taxon>Holothuroidea</taxon>
        <taxon>Aspidochirotacea</taxon>
        <taxon>Aspidochirotida</taxon>
        <taxon>Holothuriidae</taxon>
        <taxon>Holothuria</taxon>
    </lineage>
</organism>
<dbReference type="EMBL" id="JAIZAY010000004">
    <property type="protein sequence ID" value="KAJ8043516.1"/>
    <property type="molecule type" value="Genomic_DNA"/>
</dbReference>
<keyword evidence="5" id="KW-1015">Disulfide bond</keyword>
<comment type="similarity">
    <text evidence="2">Belongs to the thioredoxin family.</text>
</comment>
<evidence type="ECO:0000256" key="5">
    <source>
        <dbReference type="ARBA" id="ARBA00023157"/>
    </source>
</evidence>
<evidence type="ECO:0000256" key="4">
    <source>
        <dbReference type="ARBA" id="ARBA00022490"/>
    </source>
</evidence>
<gene>
    <name evidence="8" type="ORF">HOLleu_10633</name>
</gene>
<dbReference type="InterPro" id="IPR036249">
    <property type="entry name" value="Thioredoxin-like_sf"/>
</dbReference>
<dbReference type="InterPro" id="IPR045108">
    <property type="entry name" value="TXNDC17-like"/>
</dbReference>
<evidence type="ECO:0000256" key="3">
    <source>
        <dbReference type="ARBA" id="ARBA00016949"/>
    </source>
</evidence>
<evidence type="ECO:0000256" key="6">
    <source>
        <dbReference type="ARBA" id="ARBA00023284"/>
    </source>
</evidence>
<evidence type="ECO:0000259" key="7">
    <source>
        <dbReference type="Pfam" id="PF06110"/>
    </source>
</evidence>
<proteinExistence type="inferred from homology"/>
<dbReference type="Pfam" id="PF06110">
    <property type="entry name" value="TXD17-like_Trx"/>
    <property type="match status" value="1"/>
</dbReference>
<protein>
    <recommendedName>
        <fullName evidence="3">Thioredoxin domain-containing protein 17</fullName>
    </recommendedName>
</protein>
<comment type="caution">
    <text evidence="8">The sequence shown here is derived from an EMBL/GenBank/DDBJ whole genome shotgun (WGS) entry which is preliminary data.</text>
</comment>
<comment type="subcellular location">
    <subcellularLocation>
        <location evidence="1">Cytoplasm</location>
    </subcellularLocation>
</comment>
<sequence>MLVEVAEGIEKFLETVEKHSGKRIFALFCGGVSPATGESWCPDCVKAEPVIETGVAKAPEDAVFIKCSVGDRATWKDPNCEFRKHLQLKLVGVPTLLEWNTPKRLVEEECSKQDLVDMFFEED</sequence>
<dbReference type="FunFam" id="3.40.30.10:FF:000124">
    <property type="entry name" value="Thioredoxin domain-containing 17"/>
    <property type="match status" value="1"/>
</dbReference>
<accession>A0A9Q1HFV1</accession>
<keyword evidence="9" id="KW-1185">Reference proteome</keyword>